<dbReference type="AlphaFoldDB" id="A0A931MXV5"/>
<dbReference type="FunFam" id="3.40.50.720:FF:000311">
    <property type="entry name" value="Ornithine cyclodeaminase"/>
    <property type="match status" value="1"/>
</dbReference>
<dbReference type="Gene3D" id="3.30.1780.10">
    <property type="entry name" value="ornithine cyclodeaminase, domain 1"/>
    <property type="match status" value="1"/>
</dbReference>
<gene>
    <name evidence="2" type="ORF">I5731_07615</name>
</gene>
<sequence length="311" mass="32116">MRVFTPDETAARLPYDRLVAGLDRVLASGLEAPDRHHHTMPRSGEADAVLLLMPCWQGAEGYGGVKIVNVTPGNAARGLPAIAASYLVFDERTGRHLALLDGGTLTARRTAAVSALAASKLARPESSRLLVVGAGRVASELPHAYRAVLPITRVDVWNKTAANAERLVARLVAEGIDAHLCADLEAGVASADVVACATLAAEPVVQGAWLRSGQHVDLIGAFTPAMREVDDAAIAKAAIWVDTLTALTEAGELILPIRAGVITAGDVRGTLPELCANGAPARAEGAITLFKSVGSAAEDLAAAIVALEGGI</sequence>
<accession>A0A931MXV5</accession>
<comment type="caution">
    <text evidence="2">The sequence shown here is derived from an EMBL/GenBank/DDBJ whole genome shotgun (WGS) entry which is preliminary data.</text>
</comment>
<dbReference type="GO" id="GO:0019752">
    <property type="term" value="P:carboxylic acid metabolic process"/>
    <property type="evidence" value="ECO:0007669"/>
    <property type="project" value="UniProtKB-ARBA"/>
</dbReference>
<dbReference type="InterPro" id="IPR036291">
    <property type="entry name" value="NAD(P)-bd_dom_sf"/>
</dbReference>
<dbReference type="InterPro" id="IPR023401">
    <property type="entry name" value="ODC_N"/>
</dbReference>
<dbReference type="GO" id="GO:0016491">
    <property type="term" value="F:oxidoreductase activity"/>
    <property type="evidence" value="ECO:0007669"/>
    <property type="project" value="UniProtKB-ARBA"/>
</dbReference>
<evidence type="ECO:0000313" key="3">
    <source>
        <dbReference type="Proteomes" id="UP000631694"/>
    </source>
</evidence>
<dbReference type="PIRSF" id="PIRSF001439">
    <property type="entry name" value="CryM"/>
    <property type="match status" value="1"/>
</dbReference>
<dbReference type="PANTHER" id="PTHR13812">
    <property type="entry name" value="KETIMINE REDUCTASE MU-CRYSTALLIN"/>
    <property type="match status" value="1"/>
</dbReference>
<dbReference type="Gene3D" id="3.40.50.720">
    <property type="entry name" value="NAD(P)-binding Rossmann-like Domain"/>
    <property type="match status" value="1"/>
</dbReference>
<reference evidence="2" key="1">
    <citation type="submission" date="2020-12" db="EMBL/GenBank/DDBJ databases">
        <title>Methylobrevis albus sp. nov., isolated from fresh water lack sediment.</title>
        <authorList>
            <person name="Zou Q."/>
        </authorList>
    </citation>
    <scope>NUCLEOTIDE SEQUENCE</scope>
    <source>
        <strain evidence="2">L22</strain>
    </source>
</reference>
<proteinExistence type="inferred from homology"/>
<dbReference type="EMBL" id="JADZLT010000049">
    <property type="protein sequence ID" value="MBH0237682.1"/>
    <property type="molecule type" value="Genomic_DNA"/>
</dbReference>
<protein>
    <submittedName>
        <fullName evidence="2">Ornithine cyclodeaminase family protein</fullName>
    </submittedName>
</protein>
<dbReference type="NCBIfam" id="NF004793">
    <property type="entry name" value="PRK06141.1"/>
    <property type="match status" value="1"/>
</dbReference>
<evidence type="ECO:0000313" key="2">
    <source>
        <dbReference type="EMBL" id="MBH0237682.1"/>
    </source>
</evidence>
<dbReference type="GO" id="GO:0005737">
    <property type="term" value="C:cytoplasm"/>
    <property type="evidence" value="ECO:0007669"/>
    <property type="project" value="TreeGrafter"/>
</dbReference>
<keyword evidence="3" id="KW-1185">Reference proteome</keyword>
<dbReference type="RefSeq" id="WP_197310767.1">
    <property type="nucleotide sequence ID" value="NZ_JADZLT010000049.1"/>
</dbReference>
<dbReference type="Pfam" id="PF02423">
    <property type="entry name" value="OCD_Mu_crystall"/>
    <property type="match status" value="1"/>
</dbReference>
<dbReference type="InterPro" id="IPR003462">
    <property type="entry name" value="ODC_Mu_crystall"/>
</dbReference>
<evidence type="ECO:0000256" key="1">
    <source>
        <dbReference type="ARBA" id="ARBA00008903"/>
    </source>
</evidence>
<dbReference type="Proteomes" id="UP000631694">
    <property type="component" value="Unassembled WGS sequence"/>
</dbReference>
<organism evidence="2 3">
    <name type="scientific">Methylobrevis albus</name>
    <dbReference type="NCBI Taxonomy" id="2793297"/>
    <lineage>
        <taxon>Bacteria</taxon>
        <taxon>Pseudomonadati</taxon>
        <taxon>Pseudomonadota</taxon>
        <taxon>Alphaproteobacteria</taxon>
        <taxon>Hyphomicrobiales</taxon>
        <taxon>Pleomorphomonadaceae</taxon>
        <taxon>Methylobrevis</taxon>
    </lineage>
</organism>
<dbReference type="SUPFAM" id="SSF51735">
    <property type="entry name" value="NAD(P)-binding Rossmann-fold domains"/>
    <property type="match status" value="1"/>
</dbReference>
<dbReference type="PANTHER" id="PTHR13812:SF19">
    <property type="entry name" value="KETIMINE REDUCTASE MU-CRYSTALLIN"/>
    <property type="match status" value="1"/>
</dbReference>
<name>A0A931MXV5_9HYPH</name>
<comment type="similarity">
    <text evidence="1">Belongs to the ornithine cyclodeaminase/mu-crystallin family.</text>
</comment>